<evidence type="ECO:0000313" key="6">
    <source>
        <dbReference type="WBParaSite" id="ACRNAN_scaffold5274.g14850.t1"/>
    </source>
</evidence>
<proteinExistence type="inferred from homology"/>
<dbReference type="WBParaSite" id="ACRNAN_scaffold5274.g14850.t1">
    <property type="protein sequence ID" value="ACRNAN_scaffold5274.g14850.t1"/>
    <property type="gene ID" value="ACRNAN_scaffold5274.g14850"/>
</dbReference>
<accession>A0A914E3B4</accession>
<dbReference type="Gene3D" id="1.10.472.10">
    <property type="entry name" value="Cyclin-like"/>
    <property type="match status" value="1"/>
</dbReference>
<name>A0A914E3B4_9BILA</name>
<keyword evidence="3" id="KW-0812">Transmembrane</keyword>
<reference evidence="6" key="1">
    <citation type="submission" date="2022-11" db="UniProtKB">
        <authorList>
            <consortium name="WormBaseParasite"/>
        </authorList>
    </citation>
    <scope>IDENTIFICATION</scope>
</reference>
<evidence type="ECO:0000256" key="1">
    <source>
        <dbReference type="ARBA" id="ARBA00038508"/>
    </source>
</evidence>
<evidence type="ECO:0000313" key="5">
    <source>
        <dbReference type="Proteomes" id="UP000887540"/>
    </source>
</evidence>
<evidence type="ECO:0000259" key="4">
    <source>
        <dbReference type="Pfam" id="PF00134"/>
    </source>
</evidence>
<dbReference type="GO" id="GO:0019901">
    <property type="term" value="F:protein kinase binding"/>
    <property type="evidence" value="ECO:0007669"/>
    <property type="project" value="InterPro"/>
</dbReference>
<keyword evidence="3" id="KW-0472">Membrane</keyword>
<dbReference type="InterPro" id="IPR013922">
    <property type="entry name" value="Cyclin_PHO80-like"/>
</dbReference>
<dbReference type="AlphaFoldDB" id="A0A914E3B4"/>
<dbReference type="GO" id="GO:0005634">
    <property type="term" value="C:nucleus"/>
    <property type="evidence" value="ECO:0007669"/>
    <property type="project" value="TreeGrafter"/>
</dbReference>
<organism evidence="5 6">
    <name type="scientific">Acrobeloides nanus</name>
    <dbReference type="NCBI Taxonomy" id="290746"/>
    <lineage>
        <taxon>Eukaryota</taxon>
        <taxon>Metazoa</taxon>
        <taxon>Ecdysozoa</taxon>
        <taxon>Nematoda</taxon>
        <taxon>Chromadorea</taxon>
        <taxon>Rhabditida</taxon>
        <taxon>Tylenchina</taxon>
        <taxon>Cephalobomorpha</taxon>
        <taxon>Cephaloboidea</taxon>
        <taxon>Cephalobidae</taxon>
        <taxon>Acrobeloides</taxon>
    </lineage>
</organism>
<sequence length="294" mass="33811">MNTLTIPLSKMVVDYFDQNCPYDYMDLDFAVSLARDGCIDPCTLLVALVYVDRMKNMDQKYFEESDPSDLYLSALVVASKFLHDGGLTEFIWNDEWAASSSNSLQRVNELELKILDVLKWKLMVSEEEFHTRLESVETWLAKNSISTNKFLTYNEVNVLAKNFYDYWKHLESMLVFLGCLTTVYTAAVVFSLTILPTLLLKSASSPMNVNDTGRLCFDKMTLNQEQCLIELSQIALNVDIEQKFVQQDFIPQSPGRKNLMDVHKHVYEEIQECNFSNPILNFVGSDFRFLTVVS</sequence>
<dbReference type="GO" id="GO:0000307">
    <property type="term" value="C:cyclin-dependent protein kinase holoenzyme complex"/>
    <property type="evidence" value="ECO:0007669"/>
    <property type="project" value="TreeGrafter"/>
</dbReference>
<dbReference type="InterPro" id="IPR036915">
    <property type="entry name" value="Cyclin-like_sf"/>
</dbReference>
<dbReference type="Proteomes" id="UP000887540">
    <property type="component" value="Unplaced"/>
</dbReference>
<evidence type="ECO:0000256" key="2">
    <source>
        <dbReference type="ARBA" id="ARBA00040808"/>
    </source>
</evidence>
<dbReference type="GO" id="GO:0016538">
    <property type="term" value="F:cyclin-dependent protein serine/threonine kinase regulator activity"/>
    <property type="evidence" value="ECO:0007669"/>
    <property type="project" value="TreeGrafter"/>
</dbReference>
<dbReference type="Pfam" id="PF00134">
    <property type="entry name" value="Cyclin_N"/>
    <property type="match status" value="1"/>
</dbReference>
<feature type="domain" description="Cyclin N-terminal" evidence="4">
    <location>
        <begin position="28"/>
        <end position="122"/>
    </location>
</feature>
<protein>
    <recommendedName>
        <fullName evidence="2">Protein CNPPD1</fullName>
    </recommendedName>
</protein>
<feature type="transmembrane region" description="Helical" evidence="3">
    <location>
        <begin position="174"/>
        <end position="200"/>
    </location>
</feature>
<dbReference type="InterPro" id="IPR006671">
    <property type="entry name" value="Cyclin_N"/>
</dbReference>
<keyword evidence="5" id="KW-1185">Reference proteome</keyword>
<comment type="similarity">
    <text evidence="1">Belongs to the CNPPD1 family.</text>
</comment>
<dbReference type="CDD" id="cd20557">
    <property type="entry name" value="CYCLIN_ScPCL1-like"/>
    <property type="match status" value="1"/>
</dbReference>
<evidence type="ECO:0000256" key="3">
    <source>
        <dbReference type="SAM" id="Phobius"/>
    </source>
</evidence>
<dbReference type="PANTHER" id="PTHR15615">
    <property type="match status" value="1"/>
</dbReference>
<dbReference type="PANTHER" id="PTHR15615:SF108">
    <property type="entry name" value="PROTEIN CNPPD1"/>
    <property type="match status" value="1"/>
</dbReference>
<keyword evidence="3" id="KW-1133">Transmembrane helix</keyword>
<dbReference type="SUPFAM" id="SSF47954">
    <property type="entry name" value="Cyclin-like"/>
    <property type="match status" value="1"/>
</dbReference>